<dbReference type="AlphaFoldDB" id="A0A3N4LLF8"/>
<keyword evidence="2" id="KW-1185">Reference proteome</keyword>
<accession>A0A3N4LLF8</accession>
<dbReference type="Proteomes" id="UP000267821">
    <property type="component" value="Unassembled WGS sequence"/>
</dbReference>
<protein>
    <submittedName>
        <fullName evidence="1">Uncharacterized protein</fullName>
    </submittedName>
</protein>
<sequence length="96" mass="11638">MGFVGLAFWGWGFSNLSTLWRTRTQRPLTSASAVLYGTALHTILHWDWRRYVDIRPRRTLRSRDSDCVYLYSTPHRWFPWWLGRRNNIGLIFHREK</sequence>
<evidence type="ECO:0000313" key="2">
    <source>
        <dbReference type="Proteomes" id="UP000267821"/>
    </source>
</evidence>
<proteinExistence type="predicted"/>
<evidence type="ECO:0000313" key="1">
    <source>
        <dbReference type="EMBL" id="RPB23763.1"/>
    </source>
</evidence>
<dbReference type="InParanoid" id="A0A3N4LLF8"/>
<gene>
    <name evidence="1" type="ORF">L211DRAFT_838194</name>
</gene>
<name>A0A3N4LLF8_9PEZI</name>
<organism evidence="1 2">
    <name type="scientific">Terfezia boudieri ATCC MYA-4762</name>
    <dbReference type="NCBI Taxonomy" id="1051890"/>
    <lineage>
        <taxon>Eukaryota</taxon>
        <taxon>Fungi</taxon>
        <taxon>Dikarya</taxon>
        <taxon>Ascomycota</taxon>
        <taxon>Pezizomycotina</taxon>
        <taxon>Pezizomycetes</taxon>
        <taxon>Pezizales</taxon>
        <taxon>Pezizaceae</taxon>
        <taxon>Terfezia</taxon>
    </lineage>
</organism>
<reference evidence="1 2" key="1">
    <citation type="journal article" date="2018" name="Nat. Ecol. Evol.">
        <title>Pezizomycetes genomes reveal the molecular basis of ectomycorrhizal truffle lifestyle.</title>
        <authorList>
            <person name="Murat C."/>
            <person name="Payen T."/>
            <person name="Noel B."/>
            <person name="Kuo A."/>
            <person name="Morin E."/>
            <person name="Chen J."/>
            <person name="Kohler A."/>
            <person name="Krizsan K."/>
            <person name="Balestrini R."/>
            <person name="Da Silva C."/>
            <person name="Montanini B."/>
            <person name="Hainaut M."/>
            <person name="Levati E."/>
            <person name="Barry K.W."/>
            <person name="Belfiori B."/>
            <person name="Cichocki N."/>
            <person name="Clum A."/>
            <person name="Dockter R.B."/>
            <person name="Fauchery L."/>
            <person name="Guy J."/>
            <person name="Iotti M."/>
            <person name="Le Tacon F."/>
            <person name="Lindquist E.A."/>
            <person name="Lipzen A."/>
            <person name="Malagnac F."/>
            <person name="Mello A."/>
            <person name="Molinier V."/>
            <person name="Miyauchi S."/>
            <person name="Poulain J."/>
            <person name="Riccioni C."/>
            <person name="Rubini A."/>
            <person name="Sitrit Y."/>
            <person name="Splivallo R."/>
            <person name="Traeger S."/>
            <person name="Wang M."/>
            <person name="Zifcakova L."/>
            <person name="Wipf D."/>
            <person name="Zambonelli A."/>
            <person name="Paolocci F."/>
            <person name="Nowrousian M."/>
            <person name="Ottonello S."/>
            <person name="Baldrian P."/>
            <person name="Spatafora J.W."/>
            <person name="Henrissat B."/>
            <person name="Nagy L.G."/>
            <person name="Aury J.M."/>
            <person name="Wincker P."/>
            <person name="Grigoriev I.V."/>
            <person name="Bonfante P."/>
            <person name="Martin F.M."/>
        </authorList>
    </citation>
    <scope>NUCLEOTIDE SEQUENCE [LARGE SCALE GENOMIC DNA]</scope>
    <source>
        <strain evidence="1 2">ATCC MYA-4762</strain>
    </source>
</reference>
<dbReference type="EMBL" id="ML121544">
    <property type="protein sequence ID" value="RPB23763.1"/>
    <property type="molecule type" value="Genomic_DNA"/>
</dbReference>